<evidence type="ECO:0000256" key="2">
    <source>
        <dbReference type="ARBA" id="ARBA00005992"/>
    </source>
</evidence>
<comment type="similarity">
    <text evidence="2">Belongs to the YkuD family.</text>
</comment>
<keyword evidence="6" id="KW-0961">Cell wall biogenesis/degradation</keyword>
<evidence type="ECO:0000259" key="7">
    <source>
        <dbReference type="Pfam" id="PF03734"/>
    </source>
</evidence>
<dbReference type="EMBL" id="JBEVCJ010000050">
    <property type="protein sequence ID" value="MET1257349.1"/>
    <property type="molecule type" value="Genomic_DNA"/>
</dbReference>
<dbReference type="InterPro" id="IPR038063">
    <property type="entry name" value="Transpep_catalytic_dom"/>
</dbReference>
<evidence type="ECO:0000256" key="3">
    <source>
        <dbReference type="ARBA" id="ARBA00022679"/>
    </source>
</evidence>
<dbReference type="Gene3D" id="2.40.440.10">
    <property type="entry name" value="L,D-transpeptidase catalytic domain-like"/>
    <property type="match status" value="1"/>
</dbReference>
<evidence type="ECO:0000313" key="8">
    <source>
        <dbReference type="EMBL" id="MET1257349.1"/>
    </source>
</evidence>
<dbReference type="InterPro" id="IPR005490">
    <property type="entry name" value="LD_TPept_cat_dom"/>
</dbReference>
<comment type="pathway">
    <text evidence="1">Cell wall biogenesis; peptidoglycan biosynthesis.</text>
</comment>
<evidence type="ECO:0000256" key="1">
    <source>
        <dbReference type="ARBA" id="ARBA00004752"/>
    </source>
</evidence>
<sequence length="84" mass="9778">MTHKISLMLLAINVYDVKSAVILVQVFKSTGQMRLLENDKVIQQFQVALGSNSQGHKQREGDQKTPEGRYILDYKKRRFIRSRK</sequence>
<comment type="caution">
    <text evidence="8">The sequence shown here is derived from an EMBL/GenBank/DDBJ whole genome shotgun (WGS) entry which is preliminary data.</text>
</comment>
<gene>
    <name evidence="8" type="ORF">ABVT43_19580</name>
</gene>
<feature type="domain" description="L,D-TPase catalytic" evidence="7">
    <location>
        <begin position="24"/>
        <end position="78"/>
    </location>
</feature>
<accession>A0ABV2BZJ2</accession>
<keyword evidence="5" id="KW-0573">Peptidoglycan synthesis</keyword>
<protein>
    <submittedName>
        <fullName evidence="8">L,D-transpeptidase family protein</fullName>
    </submittedName>
</protein>
<dbReference type="RefSeq" id="WP_353897933.1">
    <property type="nucleotide sequence ID" value="NZ_JBEVCJ010000050.1"/>
</dbReference>
<evidence type="ECO:0000256" key="4">
    <source>
        <dbReference type="ARBA" id="ARBA00022960"/>
    </source>
</evidence>
<dbReference type="SUPFAM" id="SSF141523">
    <property type="entry name" value="L,D-transpeptidase catalytic domain-like"/>
    <property type="match status" value="1"/>
</dbReference>
<dbReference type="PANTHER" id="PTHR36699">
    <property type="entry name" value="LD-TRANSPEPTIDASE"/>
    <property type="match status" value="1"/>
</dbReference>
<proteinExistence type="inferred from homology"/>
<organism evidence="8 9">
    <name type="scientific">Aliikangiella maris</name>
    <dbReference type="NCBI Taxonomy" id="3162458"/>
    <lineage>
        <taxon>Bacteria</taxon>
        <taxon>Pseudomonadati</taxon>
        <taxon>Pseudomonadota</taxon>
        <taxon>Gammaproteobacteria</taxon>
        <taxon>Oceanospirillales</taxon>
        <taxon>Pleioneaceae</taxon>
        <taxon>Aliikangiella</taxon>
    </lineage>
</organism>
<keyword evidence="4" id="KW-0133">Cell shape</keyword>
<keyword evidence="9" id="KW-1185">Reference proteome</keyword>
<dbReference type="Proteomes" id="UP001548189">
    <property type="component" value="Unassembled WGS sequence"/>
</dbReference>
<dbReference type="Pfam" id="PF03734">
    <property type="entry name" value="YkuD"/>
    <property type="match status" value="1"/>
</dbReference>
<dbReference type="PANTHER" id="PTHR36699:SF1">
    <property type="entry name" value="L,D-TRANSPEPTIDASE YAFK-RELATED"/>
    <property type="match status" value="1"/>
</dbReference>
<reference evidence="8 9" key="1">
    <citation type="submission" date="2024-06" db="EMBL/GenBank/DDBJ databases">
        <authorList>
            <person name="Li F."/>
        </authorList>
    </citation>
    <scope>NUCLEOTIDE SEQUENCE [LARGE SCALE GENOMIC DNA]</scope>
    <source>
        <strain evidence="8 9">GXAS 311</strain>
    </source>
</reference>
<keyword evidence="3" id="KW-0808">Transferase</keyword>
<evidence type="ECO:0000256" key="5">
    <source>
        <dbReference type="ARBA" id="ARBA00022984"/>
    </source>
</evidence>
<evidence type="ECO:0000256" key="6">
    <source>
        <dbReference type="ARBA" id="ARBA00023316"/>
    </source>
</evidence>
<dbReference type="CDD" id="cd16913">
    <property type="entry name" value="YkuD_like"/>
    <property type="match status" value="1"/>
</dbReference>
<name>A0ABV2BZJ2_9GAMM</name>
<evidence type="ECO:0000313" key="9">
    <source>
        <dbReference type="Proteomes" id="UP001548189"/>
    </source>
</evidence>